<dbReference type="CDD" id="cd06530">
    <property type="entry name" value="S26_SPase_I"/>
    <property type="match status" value="1"/>
</dbReference>
<accession>A0ABT1EF60</accession>
<feature type="transmembrane region" description="Helical" evidence="6">
    <location>
        <begin position="20"/>
        <end position="41"/>
    </location>
</feature>
<dbReference type="SUPFAM" id="SSF51306">
    <property type="entry name" value="LexA/Signal peptidase"/>
    <property type="match status" value="1"/>
</dbReference>
<keyword evidence="6" id="KW-0645">Protease</keyword>
<evidence type="ECO:0000256" key="6">
    <source>
        <dbReference type="RuleBase" id="RU362042"/>
    </source>
</evidence>
<dbReference type="Pfam" id="PF10502">
    <property type="entry name" value="Peptidase_S26"/>
    <property type="match status" value="1"/>
</dbReference>
<dbReference type="RefSeq" id="WP_262068250.1">
    <property type="nucleotide sequence ID" value="NZ_JAMXOC010000003.1"/>
</dbReference>
<evidence type="ECO:0000256" key="3">
    <source>
        <dbReference type="ARBA" id="ARBA00009370"/>
    </source>
</evidence>
<keyword evidence="6" id="KW-0812">Transmembrane</keyword>
<evidence type="ECO:0000256" key="4">
    <source>
        <dbReference type="ARBA" id="ARBA00013208"/>
    </source>
</evidence>
<evidence type="ECO:0000259" key="7">
    <source>
        <dbReference type="Pfam" id="PF10502"/>
    </source>
</evidence>
<protein>
    <recommendedName>
        <fullName evidence="4 6">Signal peptidase I</fullName>
        <ecNumber evidence="4 6">3.4.21.89</ecNumber>
    </recommendedName>
</protein>
<keyword evidence="9" id="KW-1185">Reference proteome</keyword>
<keyword evidence="5 6" id="KW-0378">Hydrolase</keyword>
<evidence type="ECO:0000256" key="2">
    <source>
        <dbReference type="ARBA" id="ARBA00004401"/>
    </source>
</evidence>
<comment type="subcellular location">
    <subcellularLocation>
        <location evidence="2">Cell membrane</location>
        <topology evidence="2">Single-pass type II membrane protein</topology>
    </subcellularLocation>
    <subcellularLocation>
        <location evidence="6">Membrane</location>
        <topology evidence="6">Single-pass type II membrane protein</topology>
    </subcellularLocation>
</comment>
<dbReference type="PANTHER" id="PTHR43390">
    <property type="entry name" value="SIGNAL PEPTIDASE I"/>
    <property type="match status" value="1"/>
</dbReference>
<dbReference type="InterPro" id="IPR019533">
    <property type="entry name" value="Peptidase_S26"/>
</dbReference>
<name>A0ABT1EF60_9FIRM</name>
<comment type="caution">
    <text evidence="8">The sequence shown here is derived from an EMBL/GenBank/DDBJ whole genome shotgun (WGS) entry which is preliminary data.</text>
</comment>
<dbReference type="PRINTS" id="PR00727">
    <property type="entry name" value="LEADERPTASE"/>
</dbReference>
<sequence>MIKKIKNAFKIIRKHGKEILSWVFKIGVTLLFAFVFVFYFGRQISVAGNSMKPVADNGDTVLINKIVYNAFRPKRGDVIAFRPKGNDNSHYYVRRVIGLPGETIELIEGEIYINEVKLEESYQTKDIAEVGRLKEPLTLADDEYFVLGDNRENNDDSRSANVGNVKRGYMYGKAWLCIDTNKRFHLIRRD</sequence>
<evidence type="ECO:0000313" key="9">
    <source>
        <dbReference type="Proteomes" id="UP001523565"/>
    </source>
</evidence>
<feature type="domain" description="Peptidase S26" evidence="7">
    <location>
        <begin position="20"/>
        <end position="176"/>
    </location>
</feature>
<evidence type="ECO:0000313" key="8">
    <source>
        <dbReference type="EMBL" id="MCP1109340.1"/>
    </source>
</evidence>
<keyword evidence="6" id="KW-1133">Transmembrane helix</keyword>
<comment type="catalytic activity">
    <reaction evidence="1 6">
        <text>Cleavage of hydrophobic, N-terminal signal or leader sequences from secreted and periplasmic proteins.</text>
        <dbReference type="EC" id="3.4.21.89"/>
    </reaction>
</comment>
<dbReference type="InterPro" id="IPR000223">
    <property type="entry name" value="Pept_S26A_signal_pept_1"/>
</dbReference>
<organism evidence="8 9">
    <name type="scientific">Ohessyouella blattaphilus</name>
    <dbReference type="NCBI Taxonomy" id="2949333"/>
    <lineage>
        <taxon>Bacteria</taxon>
        <taxon>Bacillati</taxon>
        <taxon>Bacillota</taxon>
        <taxon>Clostridia</taxon>
        <taxon>Lachnospirales</taxon>
        <taxon>Lachnospiraceae</taxon>
        <taxon>Ohessyouella</taxon>
    </lineage>
</organism>
<dbReference type="InterPro" id="IPR036286">
    <property type="entry name" value="LexA/Signal_pep-like_sf"/>
</dbReference>
<dbReference type="EC" id="3.4.21.89" evidence="4 6"/>
<gene>
    <name evidence="8" type="primary">lepB</name>
    <name evidence="8" type="ORF">NK118_03640</name>
</gene>
<dbReference type="Gene3D" id="2.10.109.10">
    <property type="entry name" value="Umud Fragment, subunit A"/>
    <property type="match status" value="1"/>
</dbReference>
<evidence type="ECO:0000256" key="5">
    <source>
        <dbReference type="ARBA" id="ARBA00022801"/>
    </source>
</evidence>
<keyword evidence="6" id="KW-0472">Membrane</keyword>
<dbReference type="GO" id="GO:0009003">
    <property type="term" value="F:signal peptidase activity"/>
    <property type="evidence" value="ECO:0007669"/>
    <property type="project" value="UniProtKB-EC"/>
</dbReference>
<proteinExistence type="inferred from homology"/>
<dbReference type="NCBIfam" id="TIGR02227">
    <property type="entry name" value="sigpep_I_bact"/>
    <property type="match status" value="1"/>
</dbReference>
<evidence type="ECO:0000256" key="1">
    <source>
        <dbReference type="ARBA" id="ARBA00000677"/>
    </source>
</evidence>
<dbReference type="Proteomes" id="UP001523565">
    <property type="component" value="Unassembled WGS sequence"/>
</dbReference>
<reference evidence="8 9" key="1">
    <citation type="journal article" date="2022" name="Genome Biol. Evol.">
        <title>Host diet, physiology and behaviors set the stage for Lachnospiraceae cladogenesis.</title>
        <authorList>
            <person name="Vera-Ponce De Leon A."/>
            <person name="Schneider M."/>
            <person name="Jahnes B.C."/>
            <person name="Sadowski V."/>
            <person name="Camuy-Velez L.A."/>
            <person name="Duan J."/>
            <person name="Sabree Z.L."/>
        </authorList>
    </citation>
    <scope>NUCLEOTIDE SEQUENCE [LARGE SCALE GENOMIC DNA]</scope>
    <source>
        <strain evidence="8 9">PAL227</strain>
    </source>
</reference>
<comment type="similarity">
    <text evidence="3 6">Belongs to the peptidase S26 family.</text>
</comment>
<dbReference type="PROSITE" id="PS00761">
    <property type="entry name" value="SPASE_I_3"/>
    <property type="match status" value="1"/>
</dbReference>
<dbReference type="PANTHER" id="PTHR43390:SF1">
    <property type="entry name" value="CHLOROPLAST PROCESSING PEPTIDASE"/>
    <property type="match status" value="1"/>
</dbReference>
<dbReference type="EMBL" id="JAMZFV010000003">
    <property type="protein sequence ID" value="MCP1109340.1"/>
    <property type="molecule type" value="Genomic_DNA"/>
</dbReference>
<dbReference type="InterPro" id="IPR019758">
    <property type="entry name" value="Pept_S26A_signal_pept_1_CS"/>
</dbReference>